<proteinExistence type="predicted"/>
<dbReference type="EMBL" id="JAIEZQ010000001">
    <property type="protein sequence ID" value="MBY9073966.1"/>
    <property type="molecule type" value="Genomic_DNA"/>
</dbReference>
<gene>
    <name evidence="3" type="ORF">K1X13_03935</name>
</gene>
<evidence type="ECO:0000256" key="1">
    <source>
        <dbReference type="SAM" id="MobiDB-lite"/>
    </source>
</evidence>
<keyword evidence="4" id="KW-1185">Reference proteome</keyword>
<comment type="caution">
    <text evidence="3">The sequence shown here is derived from an EMBL/GenBank/DDBJ whole genome shotgun (WGS) entry which is preliminary data.</text>
</comment>
<dbReference type="RefSeq" id="WP_221023702.1">
    <property type="nucleotide sequence ID" value="NZ_JAIEZQ010000001.1"/>
</dbReference>
<feature type="domain" description="DUF4325" evidence="2">
    <location>
        <begin position="78"/>
        <end position="140"/>
    </location>
</feature>
<dbReference type="Pfam" id="PF14213">
    <property type="entry name" value="DUF4325"/>
    <property type="match status" value="1"/>
</dbReference>
<name>A0ABS7RG03_9ACTN</name>
<evidence type="ECO:0000313" key="3">
    <source>
        <dbReference type="EMBL" id="MBY9073966.1"/>
    </source>
</evidence>
<dbReference type="Proteomes" id="UP000754710">
    <property type="component" value="Unassembled WGS sequence"/>
</dbReference>
<sequence>MLLEGDRVTGKNNQPAIGGNHQGTTVDFQLKVDKPVSRGNALNYPHTSLFLESLESDEGEHIIRIREQAGGAGSRTAARELRTLIINVLNDGAPHVALDFEGQAVVSSSFADEVIGKLFADMGFNAFTHRVKLRHMNPTVSTLVDRAIARRLAAN</sequence>
<accession>A0ABS7RG03</accession>
<dbReference type="InterPro" id="IPR025474">
    <property type="entry name" value="DUF4325"/>
</dbReference>
<evidence type="ECO:0000313" key="4">
    <source>
        <dbReference type="Proteomes" id="UP000754710"/>
    </source>
</evidence>
<reference evidence="3 4" key="1">
    <citation type="submission" date="2021-08" db="EMBL/GenBank/DDBJ databases">
        <title>Nocardioides bacterium WL0053 sp. nov., isolated from the sediment.</title>
        <authorList>
            <person name="Wang L."/>
            <person name="Zhang D."/>
            <person name="Zhang A."/>
        </authorList>
    </citation>
    <scope>NUCLEOTIDE SEQUENCE [LARGE SCALE GENOMIC DNA]</scope>
    <source>
        <strain evidence="3 4">WL0053</strain>
    </source>
</reference>
<organism evidence="3 4">
    <name type="scientific">Nocardioides jiangsuensis</name>
    <dbReference type="NCBI Taxonomy" id="2866161"/>
    <lineage>
        <taxon>Bacteria</taxon>
        <taxon>Bacillati</taxon>
        <taxon>Actinomycetota</taxon>
        <taxon>Actinomycetes</taxon>
        <taxon>Propionibacteriales</taxon>
        <taxon>Nocardioidaceae</taxon>
        <taxon>Nocardioides</taxon>
    </lineage>
</organism>
<evidence type="ECO:0000259" key="2">
    <source>
        <dbReference type="Pfam" id="PF14213"/>
    </source>
</evidence>
<feature type="region of interest" description="Disordered" evidence="1">
    <location>
        <begin position="1"/>
        <end position="23"/>
    </location>
</feature>
<protein>
    <submittedName>
        <fullName evidence="3">STAS-like domain-containing protein</fullName>
    </submittedName>
</protein>